<gene>
    <name evidence="4 5" type="primary">ispD</name>
    <name evidence="5" type="ORF">H9Q79_00615</name>
</gene>
<dbReference type="InterPro" id="IPR034683">
    <property type="entry name" value="IspD/TarI"/>
</dbReference>
<comment type="pathway">
    <text evidence="4">Isoprenoid biosynthesis; isopentenyl diphosphate biosynthesis via DXP pathway; isopentenyl diphosphate from 1-deoxy-D-xylulose 5-phosphate: step 2/6.</text>
</comment>
<feature type="site" description="Transition state stabilizer" evidence="4">
    <location>
        <position position="18"/>
    </location>
</feature>
<comment type="function">
    <text evidence="4">Catalyzes the formation of 4-diphosphocytidyl-2-C-methyl-D-erythritol from CTP and 2-C-methyl-D-erythritol 4-phosphate (MEP).</text>
</comment>
<organism evidence="5 6">
    <name type="scientific">Wansuia hejianensis</name>
    <dbReference type="NCBI Taxonomy" id="2763667"/>
    <lineage>
        <taxon>Bacteria</taxon>
        <taxon>Bacillati</taxon>
        <taxon>Bacillota</taxon>
        <taxon>Clostridia</taxon>
        <taxon>Lachnospirales</taxon>
        <taxon>Lachnospiraceae</taxon>
        <taxon>Wansuia</taxon>
    </lineage>
</organism>
<dbReference type="Pfam" id="PF01128">
    <property type="entry name" value="IspD"/>
    <property type="match status" value="1"/>
</dbReference>
<evidence type="ECO:0000313" key="5">
    <source>
        <dbReference type="EMBL" id="QNM08855.1"/>
    </source>
</evidence>
<reference evidence="5 6" key="1">
    <citation type="submission" date="2020-08" db="EMBL/GenBank/DDBJ databases">
        <authorList>
            <person name="Liu C."/>
            <person name="Sun Q."/>
        </authorList>
    </citation>
    <scope>NUCLEOTIDE SEQUENCE [LARGE SCALE GENOMIC DNA]</scope>
    <source>
        <strain evidence="5 6">NSJ-29</strain>
    </source>
</reference>
<accession>A0A7G9GDH3</accession>
<feature type="site" description="Transition state stabilizer" evidence="4">
    <location>
        <position position="25"/>
    </location>
</feature>
<proteinExistence type="inferred from homology"/>
<dbReference type="RefSeq" id="WP_118648848.1">
    <property type="nucleotide sequence ID" value="NZ_CP060635.1"/>
</dbReference>
<evidence type="ECO:0000256" key="4">
    <source>
        <dbReference type="HAMAP-Rule" id="MF_00108"/>
    </source>
</evidence>
<comment type="catalytic activity">
    <reaction evidence="4">
        <text>2-C-methyl-D-erythritol 4-phosphate + CTP + H(+) = 4-CDP-2-C-methyl-D-erythritol + diphosphate</text>
        <dbReference type="Rhea" id="RHEA:13429"/>
        <dbReference type="ChEBI" id="CHEBI:15378"/>
        <dbReference type="ChEBI" id="CHEBI:33019"/>
        <dbReference type="ChEBI" id="CHEBI:37563"/>
        <dbReference type="ChEBI" id="CHEBI:57823"/>
        <dbReference type="ChEBI" id="CHEBI:58262"/>
        <dbReference type="EC" id="2.7.7.60"/>
    </reaction>
</comment>
<keyword evidence="2 4" id="KW-0548">Nucleotidyltransferase</keyword>
<feature type="site" description="Positions MEP for the nucleophilic attack" evidence="4">
    <location>
        <position position="157"/>
    </location>
</feature>
<dbReference type="EC" id="2.7.7.60" evidence="4"/>
<dbReference type="InterPro" id="IPR001228">
    <property type="entry name" value="IspD"/>
</dbReference>
<evidence type="ECO:0000256" key="2">
    <source>
        <dbReference type="ARBA" id="ARBA00022695"/>
    </source>
</evidence>
<dbReference type="KEGG" id="whj:H9Q79_00615"/>
<dbReference type="UniPathway" id="UPA00056">
    <property type="reaction ID" value="UER00093"/>
</dbReference>
<dbReference type="AlphaFoldDB" id="A0A7G9GDH3"/>
<dbReference type="SUPFAM" id="SSF53448">
    <property type="entry name" value="Nucleotide-diphospho-sugar transferases"/>
    <property type="match status" value="1"/>
</dbReference>
<dbReference type="Gene3D" id="3.90.550.10">
    <property type="entry name" value="Spore Coat Polysaccharide Biosynthesis Protein SpsA, Chain A"/>
    <property type="match status" value="1"/>
</dbReference>
<keyword evidence="1 4" id="KW-0808">Transferase</keyword>
<dbReference type="InterPro" id="IPR029044">
    <property type="entry name" value="Nucleotide-diphossugar_trans"/>
</dbReference>
<dbReference type="Proteomes" id="UP000515860">
    <property type="component" value="Chromosome"/>
</dbReference>
<evidence type="ECO:0000313" key="6">
    <source>
        <dbReference type="Proteomes" id="UP000515860"/>
    </source>
</evidence>
<evidence type="ECO:0000256" key="3">
    <source>
        <dbReference type="ARBA" id="ARBA00023229"/>
    </source>
</evidence>
<comment type="similarity">
    <text evidence="4">Belongs to the IspD/TarI cytidylyltransferase family. IspD subfamily.</text>
</comment>
<dbReference type="EMBL" id="CP060635">
    <property type="protein sequence ID" value="QNM08855.1"/>
    <property type="molecule type" value="Genomic_DNA"/>
</dbReference>
<feature type="site" description="Positions MEP for the nucleophilic attack" evidence="4">
    <location>
        <position position="215"/>
    </location>
</feature>
<dbReference type="GO" id="GO:0019288">
    <property type="term" value="P:isopentenyl diphosphate biosynthetic process, methylerythritol 4-phosphate pathway"/>
    <property type="evidence" value="ECO:0007669"/>
    <property type="project" value="UniProtKB-UniRule"/>
</dbReference>
<protein>
    <recommendedName>
        <fullName evidence="4">2-C-methyl-D-erythritol 4-phosphate cytidylyltransferase</fullName>
        <ecNumber evidence="4">2.7.7.60</ecNumber>
    </recommendedName>
    <alternativeName>
        <fullName evidence="4">4-diphosphocytidyl-2C-methyl-D-erythritol synthase</fullName>
    </alternativeName>
    <alternativeName>
        <fullName evidence="4">MEP cytidylyltransferase</fullName>
        <shortName evidence="4">MCT</shortName>
    </alternativeName>
</protein>
<dbReference type="FunFam" id="3.90.550.10:FF:000003">
    <property type="entry name" value="2-C-methyl-D-erythritol 4-phosphate cytidylyltransferase"/>
    <property type="match status" value="1"/>
</dbReference>
<dbReference type="PANTHER" id="PTHR32125">
    <property type="entry name" value="2-C-METHYL-D-ERYTHRITOL 4-PHOSPHATE CYTIDYLYLTRANSFERASE, CHLOROPLASTIC"/>
    <property type="match status" value="1"/>
</dbReference>
<dbReference type="NCBIfam" id="TIGR00453">
    <property type="entry name" value="ispD"/>
    <property type="match status" value="1"/>
</dbReference>
<dbReference type="GO" id="GO:0050518">
    <property type="term" value="F:2-C-methyl-D-erythritol 4-phosphate cytidylyltransferase activity"/>
    <property type="evidence" value="ECO:0007669"/>
    <property type="project" value="UniProtKB-UniRule"/>
</dbReference>
<dbReference type="PANTHER" id="PTHR32125:SF4">
    <property type="entry name" value="2-C-METHYL-D-ERYTHRITOL 4-PHOSPHATE CYTIDYLYLTRANSFERASE, CHLOROPLASTIC"/>
    <property type="match status" value="1"/>
</dbReference>
<sequence>MKEGKCTAIILAAGQGKRMGGQVRKQFMELQGKPLLYYSLHCFQESGLIDEILLVTGKDQIEYCIKNVVERYGFSKVVKIVAGGEQRYDSVYEGLKACGDSEYVFIHDGARPFVTEEILQRGYEAARKYGTGIAGVLSKDTVKIVDGKKNVIETPLRDRVWIVQTPQIFEYNLVRCAYDRLQLFDKTGITDDAMVVEEMGNHTVHMVPGDYTNIKITTPDDLDVAAQFMQKISG</sequence>
<dbReference type="HAMAP" id="MF_00108">
    <property type="entry name" value="IspD"/>
    <property type="match status" value="1"/>
</dbReference>
<dbReference type="CDD" id="cd02516">
    <property type="entry name" value="CDP-ME_synthetase"/>
    <property type="match status" value="1"/>
</dbReference>
<keyword evidence="6" id="KW-1185">Reference proteome</keyword>
<name>A0A7G9GDH3_9FIRM</name>
<dbReference type="InterPro" id="IPR050088">
    <property type="entry name" value="IspD/TarI_cytidylyltransf_bact"/>
</dbReference>
<keyword evidence="3 4" id="KW-0414">Isoprene biosynthesis</keyword>
<evidence type="ECO:0000256" key="1">
    <source>
        <dbReference type="ARBA" id="ARBA00022679"/>
    </source>
</evidence>